<sequence length="284" mass="31950">MRLCFIGILTFILACSSKAEQVEEKSLQAITATEARIIPAGKTIAERFPAPAGFTRVIPSQNSFGAYLQHFKLKPDGALVHYYNGAVKPNDNIYDAVLDIDVGQYDLQQCADAVMRLRAEYLFKEKRYEDIHFNFTSGFRADYSKWQQGYRIHVKGNACSWVKKAAPATSYASFKDYLKVVFTYAGTLSLSNEMTTVAMEDLQIGDVFIKGGSPGHAVIVMDVAVNKTSGEKLFLMAQSYMPAQEIQVLKNPMNPTISPWYSTSFKDPLLTPEWTFQKNQLKRF</sequence>
<dbReference type="EMBL" id="JBHTLD010000056">
    <property type="protein sequence ID" value="MFD1186187.1"/>
    <property type="molecule type" value="Genomic_DNA"/>
</dbReference>
<comment type="caution">
    <text evidence="1">The sequence shown here is derived from an EMBL/GenBank/DDBJ whole genome shotgun (WGS) entry which is preliminary data.</text>
</comment>
<dbReference type="Pfam" id="PF16138">
    <property type="entry name" value="DUF4846"/>
    <property type="match status" value="1"/>
</dbReference>
<evidence type="ECO:0000313" key="1">
    <source>
        <dbReference type="EMBL" id="MFD1186187.1"/>
    </source>
</evidence>
<reference evidence="2" key="1">
    <citation type="journal article" date="2019" name="Int. J. Syst. Evol. Microbiol.">
        <title>The Global Catalogue of Microorganisms (GCM) 10K type strain sequencing project: providing services to taxonomists for standard genome sequencing and annotation.</title>
        <authorList>
            <consortium name="The Broad Institute Genomics Platform"/>
            <consortium name="The Broad Institute Genome Sequencing Center for Infectious Disease"/>
            <person name="Wu L."/>
            <person name="Ma J."/>
        </authorList>
    </citation>
    <scope>NUCLEOTIDE SEQUENCE [LARGE SCALE GENOMIC DNA]</scope>
    <source>
        <strain evidence="2">JCM 31319</strain>
    </source>
</reference>
<evidence type="ECO:0000313" key="2">
    <source>
        <dbReference type="Proteomes" id="UP001597094"/>
    </source>
</evidence>
<name>A0ABW3SMS0_9BACT</name>
<organism evidence="1 2">
    <name type="scientific">Pontibacter rugosus</name>
    <dbReference type="NCBI Taxonomy" id="1745966"/>
    <lineage>
        <taxon>Bacteria</taxon>
        <taxon>Pseudomonadati</taxon>
        <taxon>Bacteroidota</taxon>
        <taxon>Cytophagia</taxon>
        <taxon>Cytophagales</taxon>
        <taxon>Hymenobacteraceae</taxon>
        <taxon>Pontibacter</taxon>
    </lineage>
</organism>
<proteinExistence type="predicted"/>
<accession>A0ABW3SMS0</accession>
<keyword evidence="2" id="KW-1185">Reference proteome</keyword>
<gene>
    <name evidence="1" type="ORF">ACFQ2O_08235</name>
</gene>
<dbReference type="RefSeq" id="WP_377525494.1">
    <property type="nucleotide sequence ID" value="NZ_JBHTLD010000056.1"/>
</dbReference>
<dbReference type="InterPro" id="IPR032315">
    <property type="entry name" value="DUF4846"/>
</dbReference>
<dbReference type="PROSITE" id="PS51257">
    <property type="entry name" value="PROKAR_LIPOPROTEIN"/>
    <property type="match status" value="1"/>
</dbReference>
<protein>
    <submittedName>
        <fullName evidence="1">DUF4846 domain-containing protein</fullName>
    </submittedName>
</protein>
<dbReference type="Proteomes" id="UP001597094">
    <property type="component" value="Unassembled WGS sequence"/>
</dbReference>